<dbReference type="EMBL" id="JJMU01000001">
    <property type="protein sequence ID" value="KGE16208.1"/>
    <property type="molecule type" value="Genomic_DNA"/>
</dbReference>
<accession>A0A0B8T5Y7</accession>
<keyword evidence="3" id="KW-0645">Protease</keyword>
<dbReference type="GO" id="GO:0008233">
    <property type="term" value="F:peptidase activity"/>
    <property type="evidence" value="ECO:0007669"/>
    <property type="project" value="UniProtKB-KW"/>
</dbReference>
<dbReference type="PROSITE" id="PS51276">
    <property type="entry name" value="PEPTIDASE_C56_PFPI"/>
    <property type="match status" value="1"/>
</dbReference>
<dbReference type="SUPFAM" id="SSF52317">
    <property type="entry name" value="Class I glutamine amidotransferase-like"/>
    <property type="match status" value="1"/>
</dbReference>
<comment type="similarity">
    <text evidence="1">Belongs to the peptidase C56 family.</text>
</comment>
<dbReference type="InterPro" id="IPR006286">
    <property type="entry name" value="C56_PfpI-like"/>
</dbReference>
<dbReference type="PANTHER" id="PTHR42733">
    <property type="entry name" value="DJ-1 PROTEIN"/>
    <property type="match status" value="1"/>
</dbReference>
<dbReference type="Pfam" id="PF01965">
    <property type="entry name" value="DJ-1_PfpI"/>
    <property type="match status" value="1"/>
</dbReference>
<dbReference type="OrthoDB" id="9792284at2"/>
<keyword evidence="3" id="KW-0378">Hydrolase</keyword>
<dbReference type="InterPro" id="IPR002818">
    <property type="entry name" value="DJ-1/PfpI"/>
</dbReference>
<evidence type="ECO:0000259" key="2">
    <source>
        <dbReference type="Pfam" id="PF01965"/>
    </source>
</evidence>
<evidence type="ECO:0000313" key="4">
    <source>
        <dbReference type="Proteomes" id="UP000031802"/>
    </source>
</evidence>
<dbReference type="eggNOG" id="COG0693">
    <property type="taxonomic scope" value="Bacteria"/>
</dbReference>
<dbReference type="STRING" id="1229276.DI53_0041"/>
<sequence length="179" mass="19886">MKEKIAILTELGFEEVELTSPKQKLEEQGYDVHIISPNEESSIKSWDKTDWGKDFNVDVHVTEANASDYRAIILPGGVLNPDKLRVSEESIIFLNKFVDDGKLIAAICHGPLILTENGYVGGKRLTSVKNIKTDLVHAGAEWEDSEVVVDGNLITSRTPEDLDAFNGAIIDYLKDTEEQ</sequence>
<dbReference type="Gene3D" id="3.40.50.880">
    <property type="match status" value="1"/>
</dbReference>
<dbReference type="GO" id="GO:0006508">
    <property type="term" value="P:proteolysis"/>
    <property type="evidence" value="ECO:0007669"/>
    <property type="project" value="UniProtKB-KW"/>
</dbReference>
<dbReference type="AlphaFoldDB" id="A0A0B8T5Y7"/>
<dbReference type="Proteomes" id="UP000031802">
    <property type="component" value="Unassembled WGS sequence"/>
</dbReference>
<feature type="domain" description="DJ-1/PfpI" evidence="2">
    <location>
        <begin position="4"/>
        <end position="170"/>
    </location>
</feature>
<protein>
    <submittedName>
        <fullName evidence="3">Intracellular protease PfpI family</fullName>
    </submittedName>
</protein>
<comment type="caution">
    <text evidence="3">The sequence shown here is derived from an EMBL/GenBank/DDBJ whole genome shotgun (WGS) entry which is preliminary data.</text>
</comment>
<dbReference type="NCBIfam" id="TIGR01382">
    <property type="entry name" value="PfpI"/>
    <property type="match status" value="1"/>
</dbReference>
<keyword evidence="4" id="KW-1185">Reference proteome</keyword>
<evidence type="ECO:0000313" key="3">
    <source>
        <dbReference type="EMBL" id="KGE16208.1"/>
    </source>
</evidence>
<reference evidence="3 4" key="2">
    <citation type="journal article" date="2015" name="PLoS ONE">
        <title>Whole-Genome Optical Mapping and Finished Genome Sequence of Sphingobacterium deserti sp. nov., a New Species Isolated from the Western Desert of China.</title>
        <authorList>
            <person name="Teng C."/>
            <person name="Zhou Z."/>
            <person name="Molnar I."/>
            <person name="Li X."/>
            <person name="Tang R."/>
            <person name="Chen M."/>
            <person name="Wang L."/>
            <person name="Su S."/>
            <person name="Zhang W."/>
            <person name="Lin M."/>
        </authorList>
    </citation>
    <scope>NUCLEOTIDE SEQUENCE [LARGE SCALE GENOMIC DNA]</scope>
    <source>
        <strain evidence="4">ACCC05744</strain>
    </source>
</reference>
<organism evidence="3 4">
    <name type="scientific">Sphingobacterium deserti</name>
    <dbReference type="NCBI Taxonomy" id="1229276"/>
    <lineage>
        <taxon>Bacteria</taxon>
        <taxon>Pseudomonadati</taxon>
        <taxon>Bacteroidota</taxon>
        <taxon>Sphingobacteriia</taxon>
        <taxon>Sphingobacteriales</taxon>
        <taxon>Sphingobacteriaceae</taxon>
        <taxon>Sphingobacterium</taxon>
    </lineage>
</organism>
<reference evidence="4" key="1">
    <citation type="submission" date="2014-04" db="EMBL/GenBank/DDBJ databases">
        <title>Whole-Genome optical mapping and complete genome sequence of Sphingobacterium deserti sp. nov., a new spaces isolated from desert in the west of China.</title>
        <authorList>
            <person name="Teng C."/>
            <person name="Zhou Z."/>
            <person name="Li X."/>
            <person name="Chen M."/>
            <person name="Lin M."/>
            <person name="Wang L."/>
            <person name="Su S."/>
            <person name="Zhang C."/>
            <person name="Zhang W."/>
        </authorList>
    </citation>
    <scope>NUCLEOTIDE SEQUENCE [LARGE SCALE GENOMIC DNA]</scope>
    <source>
        <strain evidence="4">ACCC05744</strain>
    </source>
</reference>
<proteinExistence type="inferred from homology"/>
<dbReference type="InterPro" id="IPR029062">
    <property type="entry name" value="Class_I_gatase-like"/>
</dbReference>
<dbReference type="CDD" id="cd03134">
    <property type="entry name" value="GATase1_PfpI_like"/>
    <property type="match status" value="1"/>
</dbReference>
<evidence type="ECO:0000256" key="1">
    <source>
        <dbReference type="ARBA" id="ARBA00008542"/>
    </source>
</evidence>
<gene>
    <name evidence="3" type="ORF">DI53_0041</name>
</gene>
<dbReference type="PANTHER" id="PTHR42733:SF12">
    <property type="entry name" value="PROTEINASE"/>
    <property type="match status" value="1"/>
</dbReference>
<dbReference type="PATRIC" id="fig|1229276.3.peg.43"/>
<name>A0A0B8T5Y7_9SPHI</name>